<dbReference type="AlphaFoldDB" id="A0A1X7PKJ4"/>
<evidence type="ECO:0008006" key="5">
    <source>
        <dbReference type="Google" id="ProtNLM"/>
    </source>
</evidence>
<sequence length="149" mass="15676">MTKLRIFAFALLSTVFVDAQVAGALAKEEAKKTDRQSTYAKSKKPAKAKSAGLAGSEGNVRRRVLYTREMSGGCGKMYKQYVAASGHSAFASTPIDYFYGSSVCATALNAASAKAAEERAMASCRAGAKKYKSAGEIGVSGACEIFMSK</sequence>
<name>A0A1X7PKJ4_9HYPH</name>
<evidence type="ECO:0000256" key="1">
    <source>
        <dbReference type="SAM" id="MobiDB-lite"/>
    </source>
</evidence>
<feature type="region of interest" description="Disordered" evidence="1">
    <location>
        <begin position="33"/>
        <end position="56"/>
    </location>
</feature>
<dbReference type="EMBL" id="FXBL01000004">
    <property type="protein sequence ID" value="SMH51210.1"/>
    <property type="molecule type" value="Genomic_DNA"/>
</dbReference>
<evidence type="ECO:0000256" key="2">
    <source>
        <dbReference type="SAM" id="SignalP"/>
    </source>
</evidence>
<evidence type="ECO:0000313" key="3">
    <source>
        <dbReference type="EMBL" id="SMH51210.1"/>
    </source>
</evidence>
<feature type="signal peptide" evidence="2">
    <location>
        <begin position="1"/>
        <end position="19"/>
    </location>
</feature>
<keyword evidence="4" id="KW-1185">Reference proteome</keyword>
<keyword evidence="2" id="KW-0732">Signal</keyword>
<dbReference type="Proteomes" id="UP000193083">
    <property type="component" value="Unassembled WGS sequence"/>
</dbReference>
<dbReference type="OrthoDB" id="8098226at2"/>
<feature type="chain" id="PRO_5013141020" description="DUF4189 domain-containing protein" evidence="2">
    <location>
        <begin position="20"/>
        <end position="149"/>
    </location>
</feature>
<accession>A0A1X7PKJ4</accession>
<evidence type="ECO:0000313" key="4">
    <source>
        <dbReference type="Proteomes" id="UP000193083"/>
    </source>
</evidence>
<protein>
    <recommendedName>
        <fullName evidence="5">DUF4189 domain-containing protein</fullName>
    </recommendedName>
</protein>
<gene>
    <name evidence="3" type="ORF">SAMN02982922_4347</name>
</gene>
<proteinExistence type="predicted"/>
<organism evidence="3 4">
    <name type="scientific">Mesorhizobium australicum</name>
    <dbReference type="NCBI Taxonomy" id="536018"/>
    <lineage>
        <taxon>Bacteria</taxon>
        <taxon>Pseudomonadati</taxon>
        <taxon>Pseudomonadota</taxon>
        <taxon>Alphaproteobacteria</taxon>
        <taxon>Hyphomicrobiales</taxon>
        <taxon>Phyllobacteriaceae</taxon>
        <taxon>Mesorhizobium</taxon>
    </lineage>
</organism>
<dbReference type="RefSeq" id="WP_139832357.1">
    <property type="nucleotide sequence ID" value="NZ_FXBL01000004.1"/>
</dbReference>
<reference evidence="3 4" key="1">
    <citation type="submission" date="2017-04" db="EMBL/GenBank/DDBJ databases">
        <authorList>
            <person name="Afonso C.L."/>
            <person name="Miller P.J."/>
            <person name="Scott M.A."/>
            <person name="Spackman E."/>
            <person name="Goraichik I."/>
            <person name="Dimitrov K.M."/>
            <person name="Suarez D.L."/>
            <person name="Swayne D.E."/>
        </authorList>
    </citation>
    <scope>NUCLEOTIDE SEQUENCE [LARGE SCALE GENOMIC DNA]</scope>
    <source>
        <strain evidence="3 4">B5P</strain>
    </source>
</reference>